<dbReference type="EMBL" id="BARW01037764">
    <property type="protein sequence ID" value="GAJ17929.1"/>
    <property type="molecule type" value="Genomic_DNA"/>
</dbReference>
<dbReference type="InterPro" id="IPR036388">
    <property type="entry name" value="WH-like_DNA-bd_sf"/>
</dbReference>
<protein>
    <recommendedName>
        <fullName evidence="2">Helix-turn-helix type 11 domain-containing protein</fullName>
    </recommendedName>
</protein>
<dbReference type="InterPro" id="IPR036390">
    <property type="entry name" value="WH_DNA-bd_sf"/>
</dbReference>
<reference evidence="1" key="1">
    <citation type="journal article" date="2014" name="Front. Microbiol.">
        <title>High frequency of phylogenetically diverse reductive dehalogenase-homologous genes in deep subseafloor sedimentary metagenomes.</title>
        <authorList>
            <person name="Kawai M."/>
            <person name="Futagami T."/>
            <person name="Toyoda A."/>
            <person name="Takaki Y."/>
            <person name="Nishi S."/>
            <person name="Hori S."/>
            <person name="Arai W."/>
            <person name="Tsubouchi T."/>
            <person name="Morono Y."/>
            <person name="Uchiyama I."/>
            <person name="Ito T."/>
            <person name="Fujiyama A."/>
            <person name="Inagaki F."/>
            <person name="Takami H."/>
        </authorList>
    </citation>
    <scope>NUCLEOTIDE SEQUENCE</scope>
    <source>
        <strain evidence="1">Expedition CK06-06</strain>
    </source>
</reference>
<gene>
    <name evidence="1" type="ORF">S12H4_58205</name>
</gene>
<evidence type="ECO:0000313" key="1">
    <source>
        <dbReference type="EMBL" id="GAJ17929.1"/>
    </source>
</evidence>
<dbReference type="Gene3D" id="1.10.10.10">
    <property type="entry name" value="Winged helix-like DNA-binding domain superfamily/Winged helix DNA-binding domain"/>
    <property type="match status" value="1"/>
</dbReference>
<dbReference type="SUPFAM" id="SSF46785">
    <property type="entry name" value="Winged helix' DNA-binding domain"/>
    <property type="match status" value="1"/>
</dbReference>
<name>X1UK82_9ZZZZ</name>
<sequence>MVKVRKRGEQIRQFILESISKHPKDIVLITTQKFNISRQAVNKHIKLLINQGAIAVSGTTKNRRYSLCTQKQQDKRYNCQPLKIIFI</sequence>
<proteinExistence type="predicted"/>
<dbReference type="AlphaFoldDB" id="X1UK82"/>
<comment type="caution">
    <text evidence="1">The sequence shown here is derived from an EMBL/GenBank/DDBJ whole genome shotgun (WGS) entry which is preliminary data.</text>
</comment>
<organism evidence="1">
    <name type="scientific">marine sediment metagenome</name>
    <dbReference type="NCBI Taxonomy" id="412755"/>
    <lineage>
        <taxon>unclassified sequences</taxon>
        <taxon>metagenomes</taxon>
        <taxon>ecological metagenomes</taxon>
    </lineage>
</organism>
<accession>X1UK82</accession>
<evidence type="ECO:0008006" key="2">
    <source>
        <dbReference type="Google" id="ProtNLM"/>
    </source>
</evidence>